<proteinExistence type="predicted"/>
<dbReference type="InterPro" id="IPR036638">
    <property type="entry name" value="HLH_DNA-bd_sf"/>
</dbReference>
<feature type="compositionally biased region" description="Basic and acidic residues" evidence="6">
    <location>
        <begin position="319"/>
        <end position="333"/>
    </location>
</feature>
<comment type="caution">
    <text evidence="8">The sequence shown here is derived from an EMBL/GenBank/DDBJ whole genome shotgun (WGS) entry which is preliminary data.</text>
</comment>
<protein>
    <recommendedName>
        <fullName evidence="5">Transcription factor</fullName>
        <shortName evidence="5">bHLH transcription factor</shortName>
    </recommendedName>
    <alternativeName>
        <fullName evidence="5">Basic helix-loop-helix protein</fullName>
    </alternativeName>
</protein>
<feature type="domain" description="BHLH" evidence="7">
    <location>
        <begin position="322"/>
        <end position="371"/>
    </location>
</feature>
<reference evidence="8 9" key="1">
    <citation type="journal article" date="2020" name="IScience">
        <title>Genome Sequencing of the Endangered Kingdonia uniflora (Circaeasteraceae, Ranunculales) Reveals Potential Mechanisms of Evolutionary Specialization.</title>
        <authorList>
            <person name="Sun Y."/>
            <person name="Deng T."/>
            <person name="Zhang A."/>
            <person name="Moore M.J."/>
            <person name="Landis J.B."/>
            <person name="Lin N."/>
            <person name="Zhang H."/>
            <person name="Zhang X."/>
            <person name="Huang J."/>
            <person name="Zhang X."/>
            <person name="Sun H."/>
            <person name="Wang H."/>
        </authorList>
    </citation>
    <scope>NUCLEOTIDE SEQUENCE [LARGE SCALE GENOMIC DNA]</scope>
    <source>
        <strain evidence="8">TB1705</strain>
        <tissue evidence="8">Leaf</tissue>
    </source>
</reference>
<comment type="subcellular location">
    <subcellularLocation>
        <location evidence="1 5">Nucleus</location>
    </subcellularLocation>
</comment>
<evidence type="ECO:0000259" key="7">
    <source>
        <dbReference type="PROSITE" id="PS50888"/>
    </source>
</evidence>
<evidence type="ECO:0000256" key="3">
    <source>
        <dbReference type="ARBA" id="ARBA00023163"/>
    </source>
</evidence>
<evidence type="ECO:0000313" key="9">
    <source>
        <dbReference type="Proteomes" id="UP000541444"/>
    </source>
</evidence>
<dbReference type="OrthoDB" id="677168at2759"/>
<dbReference type="Proteomes" id="UP000541444">
    <property type="component" value="Unassembled WGS sequence"/>
</dbReference>
<dbReference type="Pfam" id="PF00010">
    <property type="entry name" value="HLH"/>
    <property type="match status" value="1"/>
</dbReference>
<evidence type="ECO:0000256" key="1">
    <source>
        <dbReference type="ARBA" id="ARBA00004123"/>
    </source>
</evidence>
<dbReference type="Gene3D" id="4.10.280.10">
    <property type="entry name" value="Helix-loop-helix DNA-binding domain"/>
    <property type="match status" value="1"/>
</dbReference>
<keyword evidence="3 5" id="KW-0804">Transcription</keyword>
<evidence type="ECO:0000256" key="4">
    <source>
        <dbReference type="ARBA" id="ARBA00023242"/>
    </source>
</evidence>
<feature type="region of interest" description="Disordered" evidence="6">
    <location>
        <begin position="290"/>
        <end position="333"/>
    </location>
</feature>
<dbReference type="FunFam" id="4.10.280.10:FF:000078">
    <property type="entry name" value="Transcription factor bHLH13"/>
    <property type="match status" value="1"/>
</dbReference>
<dbReference type="CDD" id="cd11449">
    <property type="entry name" value="bHLH_AtAIB_like"/>
    <property type="match status" value="1"/>
</dbReference>
<dbReference type="GO" id="GO:0046983">
    <property type="term" value="F:protein dimerization activity"/>
    <property type="evidence" value="ECO:0007669"/>
    <property type="project" value="InterPro"/>
</dbReference>
<dbReference type="InterPro" id="IPR011598">
    <property type="entry name" value="bHLH_dom"/>
</dbReference>
<dbReference type="AlphaFoldDB" id="A0A7J7LAF9"/>
<dbReference type="InterPro" id="IPR045084">
    <property type="entry name" value="AIB/MYC-like"/>
</dbReference>
<gene>
    <name evidence="8" type="ORF">GIB67_033597</name>
</gene>
<dbReference type="PANTHER" id="PTHR11514">
    <property type="entry name" value="MYC"/>
    <property type="match status" value="1"/>
</dbReference>
<dbReference type="PANTHER" id="PTHR11514:SF53">
    <property type="entry name" value="TRANSCRIPTION FACTOR BHLH3"/>
    <property type="match status" value="1"/>
</dbReference>
<dbReference type="SMART" id="SM00353">
    <property type="entry name" value="HLH"/>
    <property type="match status" value="1"/>
</dbReference>
<sequence length="481" mass="54219">MELEEKKKQLWSNDEEKSMAESILGIHLSNHFISSNPNPNPNPNLNNNNNNTNISDSQSLHKDLFQLLQALQWSYAIFWQINNLTLTLTYASGHCRDQSNNKTNITNSSSSSSKQVLHKLHSYFGNSNQEEDKFTDLQMFYYTCMYCSFSFDSQSAISRAFASNSTIWVSDQKSCLDQYGMRSVLARSAGLETFLCVPVESGVVELGCVQSVNEDHNVVQMVKTVFGGPPKIFGQHLSLGRPSSRSVTINFSPKLEEEMIEEEMVDEGFSTSEMKLFERPQKQMLLGALGSNTNTNANTNTFRVPDESKPRKRGRKPANGRDEPLNHVEAERQRREKLNQRFYALRAVVPNISKMDKASLLGDAITHITDLQTKIKVLEAEKEMTISSSNNNQQQLLLPPMNLPEIEVRTRPNDAIVQVGCPLDTHPVSRVVTAFKEIDVVPQECKLSDVEDNSIVHTFSIRIMDGTGEHLKERLLAALSR</sequence>
<keyword evidence="4 5" id="KW-0539">Nucleus</keyword>
<dbReference type="Pfam" id="PF14215">
    <property type="entry name" value="bHLH-MYC_N"/>
    <property type="match status" value="1"/>
</dbReference>
<organism evidence="8 9">
    <name type="scientific">Kingdonia uniflora</name>
    <dbReference type="NCBI Taxonomy" id="39325"/>
    <lineage>
        <taxon>Eukaryota</taxon>
        <taxon>Viridiplantae</taxon>
        <taxon>Streptophyta</taxon>
        <taxon>Embryophyta</taxon>
        <taxon>Tracheophyta</taxon>
        <taxon>Spermatophyta</taxon>
        <taxon>Magnoliopsida</taxon>
        <taxon>Ranunculales</taxon>
        <taxon>Circaeasteraceae</taxon>
        <taxon>Kingdonia</taxon>
    </lineage>
</organism>
<evidence type="ECO:0000313" key="8">
    <source>
        <dbReference type="EMBL" id="KAF6139593.1"/>
    </source>
</evidence>
<dbReference type="GO" id="GO:0003700">
    <property type="term" value="F:DNA-binding transcription factor activity"/>
    <property type="evidence" value="ECO:0007669"/>
    <property type="project" value="InterPro"/>
</dbReference>
<evidence type="ECO:0000256" key="2">
    <source>
        <dbReference type="ARBA" id="ARBA00023015"/>
    </source>
</evidence>
<name>A0A7J7LAF9_9MAGN</name>
<feature type="compositionally biased region" description="Low complexity" evidence="6">
    <location>
        <begin position="43"/>
        <end position="53"/>
    </location>
</feature>
<feature type="region of interest" description="Disordered" evidence="6">
    <location>
        <begin position="32"/>
        <end position="54"/>
    </location>
</feature>
<dbReference type="EMBL" id="JACGCM010002460">
    <property type="protein sequence ID" value="KAF6139593.1"/>
    <property type="molecule type" value="Genomic_DNA"/>
</dbReference>
<keyword evidence="9" id="KW-1185">Reference proteome</keyword>
<feature type="compositionally biased region" description="Low complexity" evidence="6">
    <location>
        <begin position="292"/>
        <end position="301"/>
    </location>
</feature>
<dbReference type="GO" id="GO:0005634">
    <property type="term" value="C:nucleus"/>
    <property type="evidence" value="ECO:0007669"/>
    <property type="project" value="UniProtKB-SubCell"/>
</dbReference>
<evidence type="ECO:0000256" key="5">
    <source>
        <dbReference type="RuleBase" id="RU369104"/>
    </source>
</evidence>
<keyword evidence="2 5" id="KW-0805">Transcription regulation</keyword>
<evidence type="ECO:0000256" key="6">
    <source>
        <dbReference type="SAM" id="MobiDB-lite"/>
    </source>
</evidence>
<dbReference type="PROSITE" id="PS50888">
    <property type="entry name" value="BHLH"/>
    <property type="match status" value="1"/>
</dbReference>
<dbReference type="InterPro" id="IPR025610">
    <property type="entry name" value="MYC/MYB_N"/>
</dbReference>
<dbReference type="GO" id="GO:0000976">
    <property type="term" value="F:transcription cis-regulatory region binding"/>
    <property type="evidence" value="ECO:0007669"/>
    <property type="project" value="TreeGrafter"/>
</dbReference>
<dbReference type="SUPFAM" id="SSF47459">
    <property type="entry name" value="HLH, helix-loop-helix DNA-binding domain"/>
    <property type="match status" value="1"/>
</dbReference>
<accession>A0A7J7LAF9</accession>